<evidence type="ECO:0000313" key="14">
    <source>
        <dbReference type="EMBL" id="PSN61061.1"/>
    </source>
</evidence>
<sequence length="1967" mass="222892">MAVSERISQLMGALDTASGAESSRATSPGGEWREANGSLNGADVDKESRSRPRTFPYFEYMPYETEDKSEQLDNLNTCLKHLYIAVSAGDFAPGAVHWTREIRGWLSLKFDLPRTTRVKLVKLYYELALAPGLDYLVAERFASMFMVLTKRKHYLRPGKDLVLDWQPLFRELRLFVLPSESGGSHPPNVKRNIRTLTKMCTFAQAYFDPTEIPAMLEEFLPFYSTSFSEGAYVVVGLLNLLLPTRPGPENKSDLLPQEYLPTFFHLWSLVNRSRLFDVNFLDICSRLARDGLNAEHVPFSEYGLFTREQSSFIFTAILRLLEIPVGQATSPYSSTVDLGAGLAIMLDRDRQKHPTTNHIARFIIMSLSPACMNSEDSIMSKLEGLIQATETFFHPSNSGSWTRTLATLVYYMTDFFVMRWNREHAGEQDDPEDRRLNDAIKRRFVLCLREVVFMGIYSKSDKAMSYFLSSLQSLAYLEPTLILPGALQRIYPAMQGLVEVHRTISSIRALHMLSKIMARTKGYRCHVTSVLGLALPGIDANDLDKTLHTLTYIQGACYTVPFHDLTQEKRNTNGAPRDGTESPPDEGVDSDTGLAVRWITEQVQRLEESGNEIEIDYDKELSDHEEEMILRSSTTGLAEFLISFLGRVFTLLENLPDASRVRSGSPEENVVNALPTAFTPLLAALSPELFDLALDKIANFVANHVIHQARDAMAFICNSLVKINPEKSLKRLLPPLLAGIRTEVEDNGAGSTRTTGFEVLPRDRALVWNVSLLSMCVVHVGDAAVAWKDELFGIAEYMQQRCRGTPTVHVSNFIHHLLLNLTVTYTIDYSIYEPEELEQGLTTSSWGRLVDPKKLNIRWHKPTPEEIDFAVKLFESQTKRATETLAALMQPDPPIKRDGTGKDWSDEVTQNLTLLRLLVSGISVLFDVGYSHNAKEADDASDSDAMDTEGIDNDAGLGEAEDEEVKPTFQYETGYPLKHDEQKYKLVHNLRHKVGETLHAVHRYLIKNQEDDVPCFNSLYNAYRSWFIDVGIERSAHVLDRVTRLLRHDSAPFKFSGLRKEYPRPLLVRRANVYHLQRLRHNANPRPKTELDKQLLLDLAESSVSLYTEIRRTAQTANESAVKCILGARPLVIPPLLEALNKAVDANDYPRIKGAMFSLLYGSLAKTISRDWRFTPTLIKAFIEVTGTDKPSIQKLASNATFQVMDMGKALERMVILDKDIVESITYAIEASDEQTVQQKVRKRQEFIKKKRSRIEGKKAELSKELVQVSKTAHWKQASRTAAIIVNLGMRYDTIASDEMIDLVTKGSIDPHPSLRGLYAGALVGLFSLIQTRAITGHSYEKYLLGEEELPDKISVPTKADDPEWTEEYLSMFAKAEASYYVDFDYPGWLVWTKKMPAFLPNAPSLSYDEVENTAREKIGKLLDRHWFSTFFAYMKQEPRDSGADRFRMSSAMMLTHAFEMMFCGLTVATFDDIQDLTQAVYGDGSDKHQHRATAEIIGALLSCAPDLQPKDRQEVWEYAFPIVRGIFKDGLTPENSTYWTTFLHVVLQSKDPRRNWPLVDWLASFRLDMDSNAAFKESSKIHLLQQCICDIGWHFQLEKPILEDFMQHLDHPYKGVREAMGQTIASIYRTRYHESFKDVSALIKANKEASSIGLRPYQPTEEFSTMITDVFNRLEVWRGQRPAGQQTPSSYTSGGKTVLLWLDSTLSSHECTHLVKFFPEVFTEQLLHMMDIKEDPELQSLAYHVFRHLPNIPHRQGEDAEFIAALIKIGRTSASWHQRLRVLINIQVIYFRRLFLMSEKQQLEIYDCVSAMLGDTQLEVRMGAATTLSGMVRCSPVALRDRMVHTLKAKFTDMLVKNPLPKRRIPGTPTPEHNRLTLTRHASVLGLGALIQAFPYASPPPAWLPDILATLARKAAGDPGTVGKSVKSILADFKKTRQDTWHADVKAFEQEQLEDLEGVLWKSYFA</sequence>
<dbReference type="InterPro" id="IPR035309">
    <property type="entry name" value="PSME4"/>
</dbReference>
<name>A0A2T2N6I5_CORCC</name>
<feature type="domain" description="Proteasome activator complex subunit 4-like HEAT repeat-like" evidence="13">
    <location>
        <begin position="1378"/>
        <end position="1586"/>
    </location>
</feature>
<feature type="compositionally biased region" description="Acidic residues" evidence="9">
    <location>
        <begin position="939"/>
        <end position="952"/>
    </location>
</feature>
<dbReference type="Pfam" id="PF23096">
    <property type="entry name" value="HEAT_PSME4"/>
    <property type="match status" value="1"/>
</dbReference>
<evidence type="ECO:0000256" key="7">
    <source>
        <dbReference type="ARBA" id="ARBA00023204"/>
    </source>
</evidence>
<evidence type="ECO:0000259" key="13">
    <source>
        <dbReference type="Pfam" id="PF23096"/>
    </source>
</evidence>
<evidence type="ECO:0000256" key="1">
    <source>
        <dbReference type="ARBA" id="ARBA00004123"/>
    </source>
</evidence>
<dbReference type="InterPro" id="IPR032430">
    <property type="entry name" value="Blm10_mid"/>
</dbReference>
<feature type="region of interest" description="Disordered" evidence="9">
    <location>
        <begin position="935"/>
        <end position="964"/>
    </location>
</feature>
<evidence type="ECO:0000256" key="4">
    <source>
        <dbReference type="ARBA" id="ARBA00022490"/>
    </source>
</evidence>
<feature type="domain" description="Proteasome activator Blm10 N-terminal" evidence="12">
    <location>
        <begin position="20"/>
        <end position="94"/>
    </location>
</feature>
<dbReference type="STRING" id="1448308.A0A2T2N6I5"/>
<dbReference type="GO" id="GO:0006281">
    <property type="term" value="P:DNA repair"/>
    <property type="evidence" value="ECO:0007669"/>
    <property type="project" value="UniProtKB-KW"/>
</dbReference>
<dbReference type="EMBL" id="KZ678146">
    <property type="protein sequence ID" value="PSN61061.1"/>
    <property type="molecule type" value="Genomic_DNA"/>
</dbReference>
<dbReference type="Pfam" id="PF16547">
    <property type="entry name" value="BLM10_N"/>
    <property type="match status" value="1"/>
</dbReference>
<dbReference type="PANTHER" id="PTHR32170:SF3">
    <property type="entry name" value="PROTEASOME ACTIVATOR COMPLEX SUBUNIT 4"/>
    <property type="match status" value="1"/>
</dbReference>
<evidence type="ECO:0000259" key="11">
    <source>
        <dbReference type="Pfam" id="PF16507"/>
    </source>
</evidence>
<dbReference type="Pfam" id="PF11919">
    <property type="entry name" value="PSME4_C"/>
    <property type="match status" value="1"/>
</dbReference>
<keyword evidence="8" id="KW-0539">Nucleus</keyword>
<feature type="region of interest" description="Disordered" evidence="9">
    <location>
        <begin position="568"/>
        <end position="591"/>
    </location>
</feature>
<keyword evidence="4" id="KW-0963">Cytoplasm</keyword>
<feature type="domain" description="Proteasome activator complex subunit 4 C-terminal" evidence="10">
    <location>
        <begin position="1879"/>
        <end position="1967"/>
    </location>
</feature>
<comment type="subcellular location">
    <subcellularLocation>
        <location evidence="2">Cytoplasm</location>
    </subcellularLocation>
    <subcellularLocation>
        <location evidence="1">Nucleus</location>
    </subcellularLocation>
</comment>
<dbReference type="InterPro" id="IPR016024">
    <property type="entry name" value="ARM-type_fold"/>
</dbReference>
<dbReference type="Proteomes" id="UP000240883">
    <property type="component" value="Unassembled WGS sequence"/>
</dbReference>
<evidence type="ECO:0000256" key="3">
    <source>
        <dbReference type="ARBA" id="ARBA00005739"/>
    </source>
</evidence>
<dbReference type="GO" id="GO:0070628">
    <property type="term" value="F:proteasome binding"/>
    <property type="evidence" value="ECO:0007669"/>
    <property type="project" value="InterPro"/>
</dbReference>
<dbReference type="GO" id="GO:0010499">
    <property type="term" value="P:proteasomal ubiquitin-independent protein catabolic process"/>
    <property type="evidence" value="ECO:0007669"/>
    <property type="project" value="TreeGrafter"/>
</dbReference>
<dbReference type="InterPro" id="IPR055455">
    <property type="entry name" value="HEAT_PSME4"/>
</dbReference>
<evidence type="ECO:0000256" key="5">
    <source>
        <dbReference type="ARBA" id="ARBA00022737"/>
    </source>
</evidence>
<evidence type="ECO:0000259" key="12">
    <source>
        <dbReference type="Pfam" id="PF16547"/>
    </source>
</evidence>
<evidence type="ECO:0000256" key="8">
    <source>
        <dbReference type="ARBA" id="ARBA00023242"/>
    </source>
</evidence>
<reference evidence="14 15" key="1">
    <citation type="journal article" date="2018" name="Front. Microbiol.">
        <title>Genome-Wide Analysis of Corynespora cassiicola Leaf Fall Disease Putative Effectors.</title>
        <authorList>
            <person name="Lopez D."/>
            <person name="Ribeiro S."/>
            <person name="Label P."/>
            <person name="Fumanal B."/>
            <person name="Venisse J.S."/>
            <person name="Kohler A."/>
            <person name="de Oliveira R.R."/>
            <person name="Labutti K."/>
            <person name="Lipzen A."/>
            <person name="Lail K."/>
            <person name="Bauer D."/>
            <person name="Ohm R.A."/>
            <person name="Barry K.W."/>
            <person name="Spatafora J."/>
            <person name="Grigoriev I.V."/>
            <person name="Martin F.M."/>
            <person name="Pujade-Renaud V."/>
        </authorList>
    </citation>
    <scope>NUCLEOTIDE SEQUENCE [LARGE SCALE GENOMIC DNA]</scope>
    <source>
        <strain evidence="14 15">Philippines</strain>
    </source>
</reference>
<dbReference type="GO" id="GO:0016504">
    <property type="term" value="F:peptidase activator activity"/>
    <property type="evidence" value="ECO:0007669"/>
    <property type="project" value="InterPro"/>
</dbReference>
<organism evidence="14 15">
    <name type="scientific">Corynespora cassiicola Philippines</name>
    <dbReference type="NCBI Taxonomy" id="1448308"/>
    <lineage>
        <taxon>Eukaryota</taxon>
        <taxon>Fungi</taxon>
        <taxon>Dikarya</taxon>
        <taxon>Ascomycota</taxon>
        <taxon>Pezizomycotina</taxon>
        <taxon>Dothideomycetes</taxon>
        <taxon>Pleosporomycetidae</taxon>
        <taxon>Pleosporales</taxon>
        <taxon>Corynesporascaceae</taxon>
        <taxon>Corynespora</taxon>
    </lineage>
</organism>
<keyword evidence="7" id="KW-0234">DNA repair</keyword>
<evidence type="ECO:0000256" key="2">
    <source>
        <dbReference type="ARBA" id="ARBA00004496"/>
    </source>
</evidence>
<evidence type="ECO:0000313" key="15">
    <source>
        <dbReference type="Proteomes" id="UP000240883"/>
    </source>
</evidence>
<dbReference type="InterPro" id="IPR021843">
    <property type="entry name" value="PSME4_C"/>
</dbReference>
<accession>A0A2T2N6I5</accession>
<keyword evidence="5" id="KW-0677">Repeat</keyword>
<feature type="domain" description="Proteasome activator Blm10 middle HEAT repeats region" evidence="11">
    <location>
        <begin position="382"/>
        <end position="926"/>
    </location>
</feature>
<evidence type="ECO:0008006" key="16">
    <source>
        <dbReference type="Google" id="ProtNLM"/>
    </source>
</evidence>
<dbReference type="OrthoDB" id="17907at2759"/>
<keyword evidence="15" id="KW-1185">Reference proteome</keyword>
<dbReference type="PANTHER" id="PTHR32170">
    <property type="entry name" value="PROTEASOME ACTIVATOR COMPLEX SUBUNIT 4"/>
    <property type="match status" value="1"/>
</dbReference>
<comment type="similarity">
    <text evidence="3">Belongs to the BLM10 family.</text>
</comment>
<proteinExistence type="inferred from homology"/>
<dbReference type="GO" id="GO:0005829">
    <property type="term" value="C:cytosol"/>
    <property type="evidence" value="ECO:0007669"/>
    <property type="project" value="TreeGrafter"/>
</dbReference>
<protein>
    <recommendedName>
        <fullName evidence="16">Proteasome activator subunit 4</fullName>
    </recommendedName>
</protein>
<dbReference type="Gene3D" id="1.10.287.2210">
    <property type="match status" value="1"/>
</dbReference>
<feature type="region of interest" description="Disordered" evidence="9">
    <location>
        <begin position="12"/>
        <end position="48"/>
    </location>
</feature>
<dbReference type="InterPro" id="IPR032372">
    <property type="entry name" value="Blm10_N"/>
</dbReference>
<dbReference type="Pfam" id="PF16507">
    <property type="entry name" value="HEAT_PSME4_mid"/>
    <property type="match status" value="1"/>
</dbReference>
<evidence type="ECO:0000259" key="10">
    <source>
        <dbReference type="Pfam" id="PF11919"/>
    </source>
</evidence>
<dbReference type="SUPFAM" id="SSF48371">
    <property type="entry name" value="ARM repeat"/>
    <property type="match status" value="2"/>
</dbReference>
<evidence type="ECO:0000256" key="6">
    <source>
        <dbReference type="ARBA" id="ARBA00022763"/>
    </source>
</evidence>
<keyword evidence="6" id="KW-0227">DNA damage</keyword>
<gene>
    <name evidence="14" type="ORF">BS50DRAFT_578857</name>
</gene>
<dbReference type="GO" id="GO:0005634">
    <property type="term" value="C:nucleus"/>
    <property type="evidence" value="ECO:0007669"/>
    <property type="project" value="UniProtKB-SubCell"/>
</dbReference>
<evidence type="ECO:0000256" key="9">
    <source>
        <dbReference type="SAM" id="MobiDB-lite"/>
    </source>
</evidence>